<keyword evidence="2 7" id="KW-0479">Metal-binding</keyword>
<dbReference type="Gene3D" id="2.40.50.140">
    <property type="entry name" value="Nucleic acid-binding proteins"/>
    <property type="match status" value="1"/>
</dbReference>
<gene>
    <name evidence="7 10" type="primary">lysS</name>
    <name evidence="10" type="ORF">HMPREF7215_0283</name>
</gene>
<comment type="subunit">
    <text evidence="7">Homodimer.</text>
</comment>
<evidence type="ECO:0000256" key="5">
    <source>
        <dbReference type="ARBA" id="ARBA00023146"/>
    </source>
</evidence>
<dbReference type="InterPro" id="IPR004365">
    <property type="entry name" value="NA-bd_OB_tRNA"/>
</dbReference>
<keyword evidence="7" id="KW-0648">Protein biosynthesis</keyword>
<evidence type="ECO:0000313" key="11">
    <source>
        <dbReference type="Proteomes" id="UP000006462"/>
    </source>
</evidence>
<dbReference type="GO" id="GO:0004824">
    <property type="term" value="F:lysine-tRNA ligase activity"/>
    <property type="evidence" value="ECO:0007669"/>
    <property type="project" value="UniProtKB-EC"/>
</dbReference>
<evidence type="ECO:0000256" key="2">
    <source>
        <dbReference type="ARBA" id="ARBA00022723"/>
    </source>
</evidence>
<dbReference type="NCBIfam" id="NF001756">
    <property type="entry name" value="PRK00484.1"/>
    <property type="match status" value="1"/>
</dbReference>
<dbReference type="CDD" id="cd04322">
    <property type="entry name" value="LysRS_N"/>
    <property type="match status" value="1"/>
</dbReference>
<dbReference type="CDD" id="cd00775">
    <property type="entry name" value="LysRS_core"/>
    <property type="match status" value="1"/>
</dbReference>
<comment type="cofactor">
    <cofactor evidence="7 8">
        <name>Mg(2+)</name>
        <dbReference type="ChEBI" id="CHEBI:18420"/>
    </cofactor>
    <text evidence="7 8">Binds 3 Mg(2+) ions per subunit.</text>
</comment>
<dbReference type="InterPro" id="IPR045864">
    <property type="entry name" value="aa-tRNA-synth_II/BPL/LPL"/>
</dbReference>
<feature type="binding site" evidence="7">
    <location>
        <position position="417"/>
    </location>
    <ligand>
        <name>Mg(2+)</name>
        <dbReference type="ChEBI" id="CHEBI:18420"/>
        <label>1</label>
    </ligand>
</feature>
<dbReference type="EMBL" id="ADFP01000047">
    <property type="protein sequence ID" value="EFB91193.1"/>
    <property type="molecule type" value="Genomic_DNA"/>
</dbReference>
<feature type="binding site" evidence="7">
    <location>
        <position position="417"/>
    </location>
    <ligand>
        <name>Mg(2+)</name>
        <dbReference type="ChEBI" id="CHEBI:18420"/>
        <label>2</label>
    </ligand>
</feature>
<comment type="caution">
    <text evidence="10">The sequence shown here is derived from an EMBL/GenBank/DDBJ whole genome shotgun (WGS) entry which is preliminary data.</text>
</comment>
<dbReference type="PRINTS" id="PR00982">
    <property type="entry name" value="TRNASYNTHLYS"/>
</dbReference>
<protein>
    <recommendedName>
        <fullName evidence="7">Lysine--tRNA ligase</fullName>
        <ecNumber evidence="7">6.1.1.6</ecNumber>
    </recommendedName>
    <alternativeName>
        <fullName evidence="7">Lysyl-tRNA synthetase</fullName>
        <shortName evidence="7">LysRS</shortName>
    </alternativeName>
</protein>
<comment type="subcellular location">
    <subcellularLocation>
        <location evidence="7">Cytoplasm</location>
    </subcellularLocation>
</comment>
<dbReference type="SUPFAM" id="SSF55681">
    <property type="entry name" value="Class II aaRS and biotin synthetases"/>
    <property type="match status" value="1"/>
</dbReference>
<evidence type="ECO:0000256" key="7">
    <source>
        <dbReference type="HAMAP-Rule" id="MF_00252"/>
    </source>
</evidence>
<evidence type="ECO:0000256" key="8">
    <source>
        <dbReference type="RuleBase" id="RU000336"/>
    </source>
</evidence>
<dbReference type="EC" id="6.1.1.6" evidence="7"/>
<sequence>MTEIAAGTQETEILRQRIDKLRRLREEEGYNPFENEKWNVDHTVAQVRKDFDYLKAEEAVPEAKFSMAGRLMTLRRQGKAAFVNMQDETGTIQLYFRYDTLGEKDYTFFKKWLDSGDIIGIVGHPFRTQRGELTVAVERFRLLTKALRPLPEKWHGLTDLEIRYRKRYLDLIVNPEAREVFRKRAKIISTFRAVLEKHGTLEVETPVLSYLAGGANARPFITYHNALGANMYLRIATELYLKRLVVGMMGRVYEISKDFRNEGMDLTHNPEFTMMEVYWPYADYVDMMNLTEELIRESCIAANGTPVIERNGVMLDFAKPFRRATMVELVKENCGVDFADITDEEARDAARKNKIEITGHESRFKILTMFMEAFVEEKLVQPTFVMGHPVEISPLSKKDPEHPDYTHRFELFCCGKELSNGYSELNDPIDQKNRFLDQTQKKTEGEDETHPFDEDFVEALEQGLPPTGGLGIGMDRVVMFLTNCRSIRDVIFFPTMKPVDKQGSANAAEQAGPRESDA</sequence>
<dbReference type="PANTHER" id="PTHR42918:SF15">
    <property type="entry name" value="LYSINE--TRNA LIGASE, CHLOROPLASTIC_MITOCHONDRIAL"/>
    <property type="match status" value="1"/>
</dbReference>
<dbReference type="SUPFAM" id="SSF50249">
    <property type="entry name" value="Nucleic acid-binding proteins"/>
    <property type="match status" value="1"/>
</dbReference>
<keyword evidence="5 7" id="KW-0030">Aminoacyl-tRNA synthetase</keyword>
<proteinExistence type="inferred from homology"/>
<dbReference type="Gene3D" id="3.30.930.10">
    <property type="entry name" value="Bira Bifunctional Protein, Domain 2"/>
    <property type="match status" value="1"/>
</dbReference>
<keyword evidence="1 7" id="KW-0436">Ligase</keyword>
<organism evidence="10 11">
    <name type="scientific">Pyramidobacter piscolens W5455</name>
    <dbReference type="NCBI Taxonomy" id="352165"/>
    <lineage>
        <taxon>Bacteria</taxon>
        <taxon>Thermotogati</taxon>
        <taxon>Synergistota</taxon>
        <taxon>Synergistia</taxon>
        <taxon>Synergistales</taxon>
        <taxon>Dethiosulfovibrionaceae</taxon>
        <taxon>Pyramidobacter</taxon>
    </lineage>
</organism>
<keyword evidence="7" id="KW-0963">Cytoplasm</keyword>
<feature type="domain" description="Aminoacyl-transfer RNA synthetases class-II family profile" evidence="9">
    <location>
        <begin position="181"/>
        <end position="498"/>
    </location>
</feature>
<dbReference type="InterPro" id="IPR044136">
    <property type="entry name" value="Lys-tRNA-ligase_II_N"/>
</dbReference>
<dbReference type="InterPro" id="IPR004364">
    <property type="entry name" value="Aa-tRNA-synt_II"/>
</dbReference>
<comment type="similarity">
    <text evidence="7">Belongs to the class-II aminoacyl-tRNA synthetase family.</text>
</comment>
<dbReference type="Proteomes" id="UP000006462">
    <property type="component" value="Unassembled WGS sequence"/>
</dbReference>
<name>A0ABM9ZWB5_9BACT</name>
<evidence type="ECO:0000259" key="9">
    <source>
        <dbReference type="PROSITE" id="PS50862"/>
    </source>
</evidence>
<dbReference type="InterPro" id="IPR006195">
    <property type="entry name" value="aa-tRNA-synth_II"/>
</dbReference>
<accession>A0ABM9ZWB5</accession>
<evidence type="ECO:0000256" key="6">
    <source>
        <dbReference type="ARBA" id="ARBA00048573"/>
    </source>
</evidence>
<dbReference type="RefSeq" id="WP_009164257.1">
    <property type="nucleotide sequence ID" value="NZ_ADFP01000047.1"/>
</dbReference>
<dbReference type="NCBIfam" id="TIGR00499">
    <property type="entry name" value="lysS_bact"/>
    <property type="match status" value="1"/>
</dbReference>
<dbReference type="PROSITE" id="PS50862">
    <property type="entry name" value="AA_TRNA_LIGASE_II"/>
    <property type="match status" value="1"/>
</dbReference>
<comment type="catalytic activity">
    <reaction evidence="6 7 8">
        <text>tRNA(Lys) + L-lysine + ATP = L-lysyl-tRNA(Lys) + AMP + diphosphate</text>
        <dbReference type="Rhea" id="RHEA:20792"/>
        <dbReference type="Rhea" id="RHEA-COMP:9696"/>
        <dbReference type="Rhea" id="RHEA-COMP:9697"/>
        <dbReference type="ChEBI" id="CHEBI:30616"/>
        <dbReference type="ChEBI" id="CHEBI:32551"/>
        <dbReference type="ChEBI" id="CHEBI:33019"/>
        <dbReference type="ChEBI" id="CHEBI:78442"/>
        <dbReference type="ChEBI" id="CHEBI:78529"/>
        <dbReference type="ChEBI" id="CHEBI:456215"/>
        <dbReference type="EC" id="6.1.1.6"/>
    </reaction>
</comment>
<dbReference type="HAMAP" id="MF_00252">
    <property type="entry name" value="Lys_tRNA_synth_class2"/>
    <property type="match status" value="1"/>
</dbReference>
<keyword evidence="3 7" id="KW-0547">Nucleotide-binding</keyword>
<dbReference type="InterPro" id="IPR002313">
    <property type="entry name" value="Lys-tRNA-ligase_II"/>
</dbReference>
<keyword evidence="11" id="KW-1185">Reference proteome</keyword>
<dbReference type="InterPro" id="IPR018149">
    <property type="entry name" value="Lys-tRNA-synth_II_C"/>
</dbReference>
<keyword evidence="4 7" id="KW-0067">ATP-binding</keyword>
<dbReference type="Pfam" id="PF00152">
    <property type="entry name" value="tRNA-synt_2"/>
    <property type="match status" value="1"/>
</dbReference>
<dbReference type="GeneID" id="90986572"/>
<reference evidence="10 11" key="1">
    <citation type="submission" date="2009-12" db="EMBL/GenBank/DDBJ databases">
        <authorList>
            <person name="Shrivastava S."/>
            <person name="Madupu R."/>
            <person name="Durkin A.S."/>
            <person name="Torralba M."/>
            <person name="Methe B."/>
            <person name="Sutton G.G."/>
            <person name="Strausberg R.L."/>
            <person name="Nelson K.E."/>
        </authorList>
    </citation>
    <scope>NUCLEOTIDE SEQUENCE [LARGE SCALE GENOMIC DNA]</scope>
    <source>
        <strain evidence="10 11">W5455</strain>
    </source>
</reference>
<evidence type="ECO:0000256" key="1">
    <source>
        <dbReference type="ARBA" id="ARBA00022598"/>
    </source>
</evidence>
<evidence type="ECO:0000256" key="4">
    <source>
        <dbReference type="ARBA" id="ARBA00022840"/>
    </source>
</evidence>
<keyword evidence="7 8" id="KW-0460">Magnesium</keyword>
<evidence type="ECO:0000256" key="3">
    <source>
        <dbReference type="ARBA" id="ARBA00022741"/>
    </source>
</evidence>
<dbReference type="Pfam" id="PF01336">
    <property type="entry name" value="tRNA_anti-codon"/>
    <property type="match status" value="1"/>
</dbReference>
<dbReference type="InterPro" id="IPR012340">
    <property type="entry name" value="NA-bd_OB-fold"/>
</dbReference>
<feature type="binding site" evidence="7">
    <location>
        <position position="410"/>
    </location>
    <ligand>
        <name>Mg(2+)</name>
        <dbReference type="ChEBI" id="CHEBI:18420"/>
        <label>1</label>
    </ligand>
</feature>
<evidence type="ECO:0000313" key="10">
    <source>
        <dbReference type="EMBL" id="EFB91193.1"/>
    </source>
</evidence>
<dbReference type="PANTHER" id="PTHR42918">
    <property type="entry name" value="LYSYL-TRNA SYNTHETASE"/>
    <property type="match status" value="1"/>
</dbReference>